<evidence type="ECO:0000256" key="1">
    <source>
        <dbReference type="HAMAP-Rule" id="MF_00715"/>
    </source>
</evidence>
<sequence length="75" mass="8930">MSSIEDLQEQIHELQSKLAFQEDTIEHLNKMVTKQDDIIRMLERRFMHLGDKIDDIRSQLPDKPFNPADEIPPHY</sequence>
<dbReference type="EMBL" id="CP025120">
    <property type="protein sequence ID" value="AUD79248.1"/>
    <property type="molecule type" value="Genomic_DNA"/>
</dbReference>
<evidence type="ECO:0000313" key="3">
    <source>
        <dbReference type="Proteomes" id="UP000232693"/>
    </source>
</evidence>
<reference evidence="2 3" key="1">
    <citation type="submission" date="2017-12" db="EMBL/GenBank/DDBJ databases">
        <title>Kangiella profundi FT102 completed genome.</title>
        <authorList>
            <person name="Xu J."/>
            <person name="Wang J."/>
            <person name="Lu Y."/>
        </authorList>
    </citation>
    <scope>NUCLEOTIDE SEQUENCE [LARGE SCALE GENOMIC DNA]</scope>
    <source>
        <strain evidence="2 3">FT102</strain>
    </source>
</reference>
<accession>A0A2K9B2V4</accession>
<protein>
    <recommendedName>
        <fullName evidence="1">Protein SlyX homolog</fullName>
    </recommendedName>
</protein>
<dbReference type="AlphaFoldDB" id="A0A2K9B2V4"/>
<dbReference type="Proteomes" id="UP000232693">
    <property type="component" value="Chromosome"/>
</dbReference>
<keyword evidence="3" id="KW-1185">Reference proteome</keyword>
<evidence type="ECO:0000313" key="2">
    <source>
        <dbReference type="EMBL" id="AUD79248.1"/>
    </source>
</evidence>
<dbReference type="HAMAP" id="MF_00715">
    <property type="entry name" value="SlyX"/>
    <property type="match status" value="1"/>
</dbReference>
<dbReference type="PANTHER" id="PTHR36508:SF1">
    <property type="entry name" value="PROTEIN SLYX"/>
    <property type="match status" value="1"/>
</dbReference>
<organism evidence="2 3">
    <name type="scientific">Kangiella profundi</name>
    <dbReference type="NCBI Taxonomy" id="1561924"/>
    <lineage>
        <taxon>Bacteria</taxon>
        <taxon>Pseudomonadati</taxon>
        <taxon>Pseudomonadota</taxon>
        <taxon>Gammaproteobacteria</taxon>
        <taxon>Kangiellales</taxon>
        <taxon>Kangiellaceae</taxon>
        <taxon>Kangiella</taxon>
    </lineage>
</organism>
<comment type="similarity">
    <text evidence="1">Belongs to the SlyX family.</text>
</comment>
<dbReference type="Pfam" id="PF04102">
    <property type="entry name" value="SlyX"/>
    <property type="match status" value="1"/>
</dbReference>
<gene>
    <name evidence="1" type="primary">slyX</name>
    <name evidence="2" type="ORF">CW740_08310</name>
</gene>
<dbReference type="OrthoDB" id="5771733at2"/>
<dbReference type="Gene3D" id="1.20.5.300">
    <property type="match status" value="1"/>
</dbReference>
<dbReference type="PANTHER" id="PTHR36508">
    <property type="entry name" value="PROTEIN SLYX"/>
    <property type="match status" value="1"/>
</dbReference>
<dbReference type="RefSeq" id="WP_018624462.1">
    <property type="nucleotide sequence ID" value="NZ_BMGO01000001.1"/>
</dbReference>
<dbReference type="KEGG" id="kpd:CW740_08310"/>
<proteinExistence type="inferred from homology"/>
<dbReference type="InterPro" id="IPR007236">
    <property type="entry name" value="SlyX"/>
</dbReference>
<name>A0A2K9B2V4_9GAMM</name>